<dbReference type="AlphaFoldDB" id="A0A9P5YTR9"/>
<organism evidence="1 2">
    <name type="scientific">Pholiota conissans</name>
    <dbReference type="NCBI Taxonomy" id="109636"/>
    <lineage>
        <taxon>Eukaryota</taxon>
        <taxon>Fungi</taxon>
        <taxon>Dikarya</taxon>
        <taxon>Basidiomycota</taxon>
        <taxon>Agaricomycotina</taxon>
        <taxon>Agaricomycetes</taxon>
        <taxon>Agaricomycetidae</taxon>
        <taxon>Agaricales</taxon>
        <taxon>Agaricineae</taxon>
        <taxon>Strophariaceae</taxon>
        <taxon>Pholiota</taxon>
    </lineage>
</organism>
<keyword evidence="2" id="KW-1185">Reference proteome</keyword>
<evidence type="ECO:0000313" key="2">
    <source>
        <dbReference type="Proteomes" id="UP000807469"/>
    </source>
</evidence>
<dbReference type="EMBL" id="MU155338">
    <property type="protein sequence ID" value="KAF9475309.1"/>
    <property type="molecule type" value="Genomic_DNA"/>
</dbReference>
<dbReference type="Proteomes" id="UP000807469">
    <property type="component" value="Unassembled WGS sequence"/>
</dbReference>
<reference evidence="1" key="1">
    <citation type="submission" date="2020-11" db="EMBL/GenBank/DDBJ databases">
        <authorList>
            <consortium name="DOE Joint Genome Institute"/>
            <person name="Ahrendt S."/>
            <person name="Riley R."/>
            <person name="Andreopoulos W."/>
            <person name="Labutti K."/>
            <person name="Pangilinan J."/>
            <person name="Ruiz-Duenas F.J."/>
            <person name="Barrasa J.M."/>
            <person name="Sanchez-Garcia M."/>
            <person name="Camarero S."/>
            <person name="Miyauchi S."/>
            <person name="Serrano A."/>
            <person name="Linde D."/>
            <person name="Babiker R."/>
            <person name="Drula E."/>
            <person name="Ayuso-Fernandez I."/>
            <person name="Pacheco R."/>
            <person name="Padilla G."/>
            <person name="Ferreira P."/>
            <person name="Barriuso J."/>
            <person name="Kellner H."/>
            <person name="Castanera R."/>
            <person name="Alfaro M."/>
            <person name="Ramirez L."/>
            <person name="Pisabarro A.G."/>
            <person name="Kuo A."/>
            <person name="Tritt A."/>
            <person name="Lipzen A."/>
            <person name="He G."/>
            <person name="Yan M."/>
            <person name="Ng V."/>
            <person name="Cullen D."/>
            <person name="Martin F."/>
            <person name="Rosso M.-N."/>
            <person name="Henrissat B."/>
            <person name="Hibbett D."/>
            <person name="Martinez A.T."/>
            <person name="Grigoriev I.V."/>
        </authorList>
    </citation>
    <scope>NUCLEOTIDE SEQUENCE</scope>
    <source>
        <strain evidence="1">CIRM-BRFM 674</strain>
    </source>
</reference>
<accession>A0A9P5YTR9</accession>
<name>A0A9P5YTR9_9AGAR</name>
<protein>
    <submittedName>
        <fullName evidence="1">Uncharacterized protein</fullName>
    </submittedName>
</protein>
<comment type="caution">
    <text evidence="1">The sequence shown here is derived from an EMBL/GenBank/DDBJ whole genome shotgun (WGS) entry which is preliminary data.</text>
</comment>
<sequence length="108" mass="11929">MPFSHISFRLRSASPPPSTLTRHVHASSSSPFPCYCPRFTPYHATCSISSRIRSGKQKRACFKASTFNAQAYGTRFSSACVRPPCDDSPCIVEATSRISASFRIGFYP</sequence>
<proteinExistence type="predicted"/>
<evidence type="ECO:0000313" key="1">
    <source>
        <dbReference type="EMBL" id="KAF9475309.1"/>
    </source>
</evidence>
<gene>
    <name evidence="1" type="ORF">BDN70DRAFT_258681</name>
</gene>